<evidence type="ECO:0000259" key="2">
    <source>
        <dbReference type="Pfam" id="PF13439"/>
    </source>
</evidence>
<evidence type="ECO:0000313" key="3">
    <source>
        <dbReference type="EMBL" id="THD66796.1"/>
    </source>
</evidence>
<keyword evidence="4" id="KW-1185">Reference proteome</keyword>
<dbReference type="Pfam" id="PF13439">
    <property type="entry name" value="Glyco_transf_4"/>
    <property type="match status" value="1"/>
</dbReference>
<protein>
    <submittedName>
        <fullName evidence="3">Glycosyltransferase</fullName>
    </submittedName>
</protein>
<dbReference type="AlphaFoldDB" id="A0A4S3LZC7"/>
<feature type="domain" description="Glycosyl transferase family 1" evidence="1">
    <location>
        <begin position="196"/>
        <end position="342"/>
    </location>
</feature>
<name>A0A4S3LZC7_9FLAO</name>
<organism evidence="3 4">
    <name type="scientific">Robertkochia marina</name>
    <dbReference type="NCBI Taxonomy" id="1227945"/>
    <lineage>
        <taxon>Bacteria</taxon>
        <taxon>Pseudomonadati</taxon>
        <taxon>Bacteroidota</taxon>
        <taxon>Flavobacteriia</taxon>
        <taxon>Flavobacteriales</taxon>
        <taxon>Flavobacteriaceae</taxon>
        <taxon>Robertkochia</taxon>
    </lineage>
</organism>
<comment type="caution">
    <text evidence="3">The sequence shown here is derived from an EMBL/GenBank/DDBJ whole genome shotgun (WGS) entry which is preliminary data.</text>
</comment>
<dbReference type="GO" id="GO:0016757">
    <property type="term" value="F:glycosyltransferase activity"/>
    <property type="evidence" value="ECO:0007669"/>
    <property type="project" value="InterPro"/>
</dbReference>
<feature type="domain" description="Glycosyltransferase subfamily 4-like N-terminal" evidence="2">
    <location>
        <begin position="18"/>
        <end position="187"/>
    </location>
</feature>
<dbReference type="PANTHER" id="PTHR45947">
    <property type="entry name" value="SULFOQUINOVOSYL TRANSFERASE SQD2"/>
    <property type="match status" value="1"/>
</dbReference>
<dbReference type="CDD" id="cd03801">
    <property type="entry name" value="GT4_PimA-like"/>
    <property type="match status" value="1"/>
</dbReference>
<dbReference type="InterPro" id="IPR001296">
    <property type="entry name" value="Glyco_trans_1"/>
</dbReference>
<dbReference type="EMBL" id="SSMC01000003">
    <property type="protein sequence ID" value="THD66796.1"/>
    <property type="molecule type" value="Genomic_DNA"/>
</dbReference>
<evidence type="ECO:0000259" key="1">
    <source>
        <dbReference type="Pfam" id="PF00534"/>
    </source>
</evidence>
<dbReference type="PANTHER" id="PTHR45947:SF14">
    <property type="entry name" value="SLL1723 PROTEIN"/>
    <property type="match status" value="1"/>
</dbReference>
<gene>
    <name evidence="3" type="ORF">E7Z59_13540</name>
</gene>
<proteinExistence type="predicted"/>
<dbReference type="Gene3D" id="3.40.50.2000">
    <property type="entry name" value="Glycogen Phosphorylase B"/>
    <property type="match status" value="2"/>
</dbReference>
<dbReference type="OrthoDB" id="9811239at2"/>
<reference evidence="3 4" key="1">
    <citation type="submission" date="2019-04" db="EMBL/GenBank/DDBJ databases">
        <title>Draft genome sequence of Robertkochia marina CC-AMO-30D.</title>
        <authorList>
            <person name="Hameed A."/>
            <person name="Lin S.-Y."/>
            <person name="Shahina M."/>
            <person name="Lai W.-A."/>
            <person name="Young C.-C."/>
        </authorList>
    </citation>
    <scope>NUCLEOTIDE SEQUENCE [LARGE SCALE GENOMIC DNA]</scope>
    <source>
        <strain evidence="3 4">CC-AMO-30D</strain>
    </source>
</reference>
<dbReference type="InterPro" id="IPR028098">
    <property type="entry name" value="Glyco_trans_4-like_N"/>
</dbReference>
<dbReference type="Pfam" id="PF00534">
    <property type="entry name" value="Glycos_transf_1"/>
    <property type="match status" value="1"/>
</dbReference>
<dbReference type="InterPro" id="IPR050194">
    <property type="entry name" value="Glycosyltransferase_grp1"/>
</dbReference>
<accession>A0A4S3LZC7</accession>
<evidence type="ECO:0000313" key="4">
    <source>
        <dbReference type="Proteomes" id="UP000305939"/>
    </source>
</evidence>
<keyword evidence="3" id="KW-0808">Transferase</keyword>
<dbReference type="Proteomes" id="UP000305939">
    <property type="component" value="Unassembled WGS sequence"/>
</dbReference>
<sequence>MVDMIKCLHICNDFLGSRVHRNLYTALSEKNLDQIVYYPQGSGTPDPSAPPPPFDVLAGEFKTSPLDRINQVRKAEKSYNSIRSNIDLNSVDIVHASTLVSNGLIAYKIFKEYNIPYIIAVRGTDINLFLRFRPDLYRLILKILQNASKIVFISQAHQRHFYKKRFIKKFTGYKELADKTKVIHNGIQDFWLINQRPLNKKNSNPCKLLYIGNFRPNKNTYRLAKAVIDIHENINNSISISFVGKGGSEEKKIRYLAKKYSFINFLGPQYNKEELFKIIRDHHIFAMVSHSETFGLVYLEALSQGLPIVYTSGQGIDGTFSFEVGRSAIPKKVSSIKESIMHCIAEYSNFHLEKIDFNVFKWSTVSANYMDLYFEVLSKNKLPISEESSV</sequence>
<dbReference type="SUPFAM" id="SSF53756">
    <property type="entry name" value="UDP-Glycosyltransferase/glycogen phosphorylase"/>
    <property type="match status" value="1"/>
</dbReference>